<feature type="repeat" description="ANK" evidence="3">
    <location>
        <begin position="173"/>
        <end position="205"/>
    </location>
</feature>
<dbReference type="SMART" id="SM00248">
    <property type="entry name" value="ANK"/>
    <property type="match status" value="4"/>
</dbReference>
<dbReference type="SUPFAM" id="SSF48403">
    <property type="entry name" value="Ankyrin repeat"/>
    <property type="match status" value="1"/>
</dbReference>
<sequence length="276" mass="30193">NSAETETVTRGDGDERQTEAGGGSSSSSPPVDEFPPYECGRRVLGIRWARLFMRPVGRVIRSFGAVKSERLHTTFIKRGETDALYLFLFVGADINGFVEGRTAVSRAIHAGHMEAVRLLVEAGAGLEVSCVRNFQHRRTALLCAIFVRRSKIAKFLVSKGANVKAVADPRPRQTLSPLHLAVEKGLVDLVGCLVSNGADVNSTNAQGHTALQQAVRWCQKEAAKRLLDLGRKWTKEDLTVSLRSPTQCLELFSPFVSLVSMKTLQSSSSPEGRTRM</sequence>
<dbReference type="PANTHER" id="PTHR24198">
    <property type="entry name" value="ANKYRIN REPEAT AND PROTEIN KINASE DOMAIN-CONTAINING PROTEIN"/>
    <property type="match status" value="1"/>
</dbReference>
<feature type="repeat" description="ANK" evidence="3">
    <location>
        <begin position="99"/>
        <end position="131"/>
    </location>
</feature>
<keyword evidence="2 3" id="KW-0040">ANK repeat</keyword>
<dbReference type="AlphaFoldDB" id="A0A0G4FN55"/>
<dbReference type="PROSITE" id="PS50297">
    <property type="entry name" value="ANK_REP_REGION"/>
    <property type="match status" value="2"/>
</dbReference>
<feature type="compositionally biased region" description="Basic and acidic residues" evidence="4">
    <location>
        <begin position="7"/>
        <end position="18"/>
    </location>
</feature>
<feature type="non-terminal residue" evidence="5">
    <location>
        <position position="1"/>
    </location>
</feature>
<evidence type="ECO:0000313" key="5">
    <source>
        <dbReference type="EMBL" id="CEM15362.1"/>
    </source>
</evidence>
<dbReference type="VEuPathDB" id="CryptoDB:Cvel_3531"/>
<organism evidence="5">
    <name type="scientific">Chromera velia CCMP2878</name>
    <dbReference type="NCBI Taxonomy" id="1169474"/>
    <lineage>
        <taxon>Eukaryota</taxon>
        <taxon>Sar</taxon>
        <taxon>Alveolata</taxon>
        <taxon>Colpodellida</taxon>
        <taxon>Chromeraceae</taxon>
        <taxon>Chromera</taxon>
    </lineage>
</organism>
<dbReference type="EMBL" id="CDMZ01000485">
    <property type="protein sequence ID" value="CEM15362.1"/>
    <property type="molecule type" value="Genomic_DNA"/>
</dbReference>
<dbReference type="PROSITE" id="PS50088">
    <property type="entry name" value="ANK_REPEAT"/>
    <property type="match status" value="2"/>
</dbReference>
<proteinExistence type="predicted"/>
<evidence type="ECO:0000256" key="3">
    <source>
        <dbReference type="PROSITE-ProRule" id="PRU00023"/>
    </source>
</evidence>
<dbReference type="Gene3D" id="1.25.40.20">
    <property type="entry name" value="Ankyrin repeat-containing domain"/>
    <property type="match status" value="2"/>
</dbReference>
<dbReference type="InterPro" id="IPR036770">
    <property type="entry name" value="Ankyrin_rpt-contain_sf"/>
</dbReference>
<feature type="region of interest" description="Disordered" evidence="4">
    <location>
        <begin position="1"/>
        <end position="34"/>
    </location>
</feature>
<evidence type="ECO:0000256" key="1">
    <source>
        <dbReference type="ARBA" id="ARBA00022737"/>
    </source>
</evidence>
<keyword evidence="1" id="KW-0677">Repeat</keyword>
<dbReference type="InterPro" id="IPR002110">
    <property type="entry name" value="Ankyrin_rpt"/>
</dbReference>
<dbReference type="PANTHER" id="PTHR24198:SF191">
    <property type="entry name" value="RABANKYRIN-5-LIKE"/>
    <property type="match status" value="1"/>
</dbReference>
<protein>
    <submittedName>
        <fullName evidence="5">Uncharacterized protein</fullName>
    </submittedName>
</protein>
<evidence type="ECO:0000256" key="2">
    <source>
        <dbReference type="ARBA" id="ARBA00023043"/>
    </source>
</evidence>
<accession>A0A0G4FN55</accession>
<gene>
    <name evidence="5" type="ORF">Cvel_3531</name>
</gene>
<reference evidence="5" key="1">
    <citation type="submission" date="2014-11" db="EMBL/GenBank/DDBJ databases">
        <authorList>
            <person name="Otto D Thomas"/>
            <person name="Naeem Raeece"/>
        </authorList>
    </citation>
    <scope>NUCLEOTIDE SEQUENCE</scope>
</reference>
<name>A0A0G4FN55_9ALVE</name>
<dbReference type="Pfam" id="PF12796">
    <property type="entry name" value="Ank_2"/>
    <property type="match status" value="2"/>
</dbReference>
<evidence type="ECO:0000256" key="4">
    <source>
        <dbReference type="SAM" id="MobiDB-lite"/>
    </source>
</evidence>